<dbReference type="GO" id="GO:0030833">
    <property type="term" value="P:regulation of actin filament polymerization"/>
    <property type="evidence" value="ECO:0007669"/>
    <property type="project" value="TreeGrafter"/>
</dbReference>
<accession>A0AAV2H9M4</accession>
<organism evidence="5 6">
    <name type="scientific">Lymnaea stagnalis</name>
    <name type="common">Great pond snail</name>
    <name type="synonym">Helix stagnalis</name>
    <dbReference type="NCBI Taxonomy" id="6523"/>
    <lineage>
        <taxon>Eukaryota</taxon>
        <taxon>Metazoa</taxon>
        <taxon>Spiralia</taxon>
        <taxon>Lophotrochozoa</taxon>
        <taxon>Mollusca</taxon>
        <taxon>Gastropoda</taxon>
        <taxon>Heterobranchia</taxon>
        <taxon>Euthyneura</taxon>
        <taxon>Panpulmonata</taxon>
        <taxon>Hygrophila</taxon>
        <taxon>Lymnaeoidea</taxon>
        <taxon>Lymnaeidae</taxon>
        <taxon>Lymnaea</taxon>
    </lineage>
</organism>
<comment type="similarity">
    <text evidence="2">Belongs to the MLF family.</text>
</comment>
<dbReference type="AlphaFoldDB" id="A0AAV2H9M4"/>
<dbReference type="PANTHER" id="PTHR14938">
    <property type="entry name" value="HCLS1-ASSOCIATED PROTEIN X-1"/>
    <property type="match status" value="1"/>
</dbReference>
<dbReference type="InterPro" id="IPR017248">
    <property type="entry name" value="HAX-1"/>
</dbReference>
<keyword evidence="4" id="KW-0597">Phosphoprotein</keyword>
<evidence type="ECO:0000256" key="4">
    <source>
        <dbReference type="ARBA" id="ARBA00022553"/>
    </source>
</evidence>
<dbReference type="GO" id="GO:0016324">
    <property type="term" value="C:apical plasma membrane"/>
    <property type="evidence" value="ECO:0007669"/>
    <property type="project" value="TreeGrafter"/>
</dbReference>
<sequence length="340" mass="38977">MDMGEIFRRLFGLRNPSFYSRSPLHNFDEEDDDEQDINDHQEDAGISIFFGDQSRGVEDMFEHFHGDMSRQMDALHRQMEDMMRGFGNIDFSSVFQTPKMKLPLDPITKTKQDDTGNIVIWSGTQSPFFSDGQDQVKKSPRDFMLKEGTDIDDIQPRRPVTSLPPRDKQPKVSEIITVPPPTRFDLSERLDTDLDGKVSEKNILDLIKNPTDIQALEPVEPQLSIKNQPQIFSSSRSFSFSTIRGPDGKVEQRKVVRDSSGQEESTITRSLGDKSYSVTTVTKADGQQETREAFNNIDEKEIGVFKETWSKPDNNVRLTTPDVSLQDRDLFSKLFNWKIR</sequence>
<protein>
    <recommendedName>
        <fullName evidence="7">HCLS1-associated protein X-1</fullName>
    </recommendedName>
</protein>
<evidence type="ECO:0000313" key="6">
    <source>
        <dbReference type="Proteomes" id="UP001497497"/>
    </source>
</evidence>
<dbReference type="GO" id="GO:0015629">
    <property type="term" value="C:actin cytoskeleton"/>
    <property type="evidence" value="ECO:0007669"/>
    <property type="project" value="TreeGrafter"/>
</dbReference>
<dbReference type="PANTHER" id="PTHR14938:SF2">
    <property type="entry name" value="HCLS1-ASSOCIATED PROTEIN X-1"/>
    <property type="match status" value="1"/>
</dbReference>
<dbReference type="Pfam" id="PF10248">
    <property type="entry name" value="Mlf1IP"/>
    <property type="match status" value="1"/>
</dbReference>
<evidence type="ECO:0000313" key="5">
    <source>
        <dbReference type="EMBL" id="CAL1530225.1"/>
    </source>
</evidence>
<keyword evidence="6" id="KW-1185">Reference proteome</keyword>
<dbReference type="GO" id="GO:0005739">
    <property type="term" value="C:mitochondrion"/>
    <property type="evidence" value="ECO:0007669"/>
    <property type="project" value="TreeGrafter"/>
</dbReference>
<comment type="caution">
    <text evidence="5">The sequence shown here is derived from an EMBL/GenBank/DDBJ whole genome shotgun (WGS) entry which is preliminary data.</text>
</comment>
<keyword evidence="3" id="KW-0963">Cytoplasm</keyword>
<dbReference type="GO" id="GO:0016529">
    <property type="term" value="C:sarcoplasmic reticulum"/>
    <property type="evidence" value="ECO:0007669"/>
    <property type="project" value="TreeGrafter"/>
</dbReference>
<dbReference type="GO" id="GO:0030136">
    <property type="term" value="C:clathrin-coated vesicle"/>
    <property type="evidence" value="ECO:0007669"/>
    <property type="project" value="TreeGrafter"/>
</dbReference>
<evidence type="ECO:0000256" key="1">
    <source>
        <dbReference type="ARBA" id="ARBA00004496"/>
    </source>
</evidence>
<dbReference type="Proteomes" id="UP001497497">
    <property type="component" value="Unassembled WGS sequence"/>
</dbReference>
<evidence type="ECO:0008006" key="7">
    <source>
        <dbReference type="Google" id="ProtNLM"/>
    </source>
</evidence>
<dbReference type="EMBL" id="CAXITT010000064">
    <property type="protein sequence ID" value="CAL1530225.1"/>
    <property type="molecule type" value="Genomic_DNA"/>
</dbReference>
<evidence type="ECO:0000256" key="3">
    <source>
        <dbReference type="ARBA" id="ARBA00022490"/>
    </source>
</evidence>
<gene>
    <name evidence="5" type="ORF">GSLYS_00004358001</name>
</gene>
<dbReference type="InterPro" id="IPR019376">
    <property type="entry name" value="Myeloid_leukemia_factor"/>
</dbReference>
<dbReference type="GO" id="GO:0043066">
    <property type="term" value="P:negative regulation of apoptotic process"/>
    <property type="evidence" value="ECO:0007669"/>
    <property type="project" value="InterPro"/>
</dbReference>
<evidence type="ECO:0000256" key="2">
    <source>
        <dbReference type="ARBA" id="ARBA00008332"/>
    </source>
</evidence>
<proteinExistence type="inferred from homology"/>
<comment type="subcellular location">
    <subcellularLocation>
        <location evidence="1">Cytoplasm</location>
    </subcellularLocation>
</comment>
<name>A0AAV2H9M4_LYMST</name>
<reference evidence="5 6" key="1">
    <citation type="submission" date="2024-04" db="EMBL/GenBank/DDBJ databases">
        <authorList>
            <consortium name="Genoscope - CEA"/>
            <person name="William W."/>
        </authorList>
    </citation>
    <scope>NUCLEOTIDE SEQUENCE [LARGE SCALE GENOMIC DNA]</scope>
</reference>